<dbReference type="RefSeq" id="WP_152946038.1">
    <property type="nucleotide sequence ID" value="NZ_WHYR01000016.1"/>
</dbReference>
<gene>
    <name evidence="2" type="ORF">GFC01_07490</name>
</gene>
<evidence type="ECO:0000313" key="3">
    <source>
        <dbReference type="Proteomes" id="UP000441717"/>
    </source>
</evidence>
<keyword evidence="3" id="KW-1185">Reference proteome</keyword>
<name>A0A6N7IPX7_9FIRM</name>
<comment type="caution">
    <text evidence="2">The sequence shown here is derived from an EMBL/GenBank/DDBJ whole genome shotgun (WGS) entry which is preliminary data.</text>
</comment>
<evidence type="ECO:0000313" key="2">
    <source>
        <dbReference type="EMBL" id="MQL52115.1"/>
    </source>
</evidence>
<dbReference type="OrthoDB" id="2381377at2"/>
<evidence type="ECO:0000256" key="1">
    <source>
        <dbReference type="SAM" id="MobiDB-lite"/>
    </source>
</evidence>
<reference evidence="2 3" key="1">
    <citation type="submission" date="2019-10" db="EMBL/GenBank/DDBJ databases">
        <title>Comparative genomics of sulfur disproportionating microorganisms.</title>
        <authorList>
            <person name="Ward L.M."/>
            <person name="Bertran E."/>
            <person name="Johnston D."/>
        </authorList>
    </citation>
    <scope>NUCLEOTIDE SEQUENCE [LARGE SCALE GENOMIC DNA]</scope>
    <source>
        <strain evidence="2 3">DSM 14055</strain>
    </source>
</reference>
<dbReference type="EMBL" id="WHYR01000016">
    <property type="protein sequence ID" value="MQL52115.1"/>
    <property type="molecule type" value="Genomic_DNA"/>
</dbReference>
<dbReference type="NCBIfam" id="NF045650">
    <property type="entry name" value="CD1247_Nterm"/>
    <property type="match status" value="1"/>
</dbReference>
<dbReference type="InterPro" id="IPR054688">
    <property type="entry name" value="CD1247_N"/>
</dbReference>
<organism evidence="2 3">
    <name type="scientific">Desulfofundulus thermobenzoicus</name>
    <dbReference type="NCBI Taxonomy" id="29376"/>
    <lineage>
        <taxon>Bacteria</taxon>
        <taxon>Bacillati</taxon>
        <taxon>Bacillota</taxon>
        <taxon>Clostridia</taxon>
        <taxon>Eubacteriales</taxon>
        <taxon>Peptococcaceae</taxon>
        <taxon>Desulfofundulus</taxon>
    </lineage>
</organism>
<protein>
    <submittedName>
        <fullName evidence="2">AraC family transcriptional regulator</fullName>
    </submittedName>
</protein>
<proteinExistence type="predicted"/>
<dbReference type="Proteomes" id="UP000441717">
    <property type="component" value="Unassembled WGS sequence"/>
</dbReference>
<sequence length="149" mass="16676">MEDLKSRVAYLQGLSAGMNLEPDSKEGRLLSGIIDVLGDFANSFGRLEEAQEQLEDYLESIDEDLYSLEDEVYDGGALDDEEYMEVECPRCGEIVCFDPEIVEDDDVIEVTCPNCDEVVFVNDDTYASADEPELLEGRVSPAREEDDDL</sequence>
<accession>A0A6N7IPX7</accession>
<feature type="region of interest" description="Disordered" evidence="1">
    <location>
        <begin position="130"/>
        <end position="149"/>
    </location>
</feature>
<dbReference type="AlphaFoldDB" id="A0A6N7IPX7"/>